<proteinExistence type="inferred from homology"/>
<evidence type="ECO:0000256" key="9">
    <source>
        <dbReference type="RuleBase" id="RU364126"/>
    </source>
</evidence>
<dbReference type="GO" id="GO:0005524">
    <property type="term" value="F:ATP binding"/>
    <property type="evidence" value="ECO:0007669"/>
    <property type="project" value="UniProtKB-KW"/>
</dbReference>
<sequence length="358" mass="40286">MSPTTPLSSIPVLSSSVADNYEFKFVGEGAANFVFEVLVPPGDEHRSLFQEYLLRVPKAETKAHSYVELQEYWETVVRPLFDPEDLVQHQLIKLEGKQLVSRLNTVLDEEEHARRADFRGSRVAVAEYGMLVEDMRQKHANDLTLEFKPKWLAQSPNAPASATRCRNCAREALKQHTKPNHHHSHHPKSPQQQQKTILCPLNFLTCATSPPALTNILTHLSTLSPPISPPISPQTTPPSQYARLTHWLQTNTLLPRLRTAQLANDDAGPLGVDDADADAHEPSFQLALAMTLRDCACFVRIPADSTRPVEAKLADLDKKNWEAKLGYWRDMERRLVEGGYYEGKGVEGVKRGGRYISW</sequence>
<gene>
    <name evidence="11" type="ORF">C8A01DRAFT_40994</name>
</gene>
<dbReference type="InterPro" id="IPR009286">
    <property type="entry name" value="Ins_P5_2-kin"/>
</dbReference>
<evidence type="ECO:0000256" key="10">
    <source>
        <dbReference type="SAM" id="MobiDB-lite"/>
    </source>
</evidence>
<organism evidence="11 12">
    <name type="scientific">Parachaetomium inaequale</name>
    <dbReference type="NCBI Taxonomy" id="2588326"/>
    <lineage>
        <taxon>Eukaryota</taxon>
        <taxon>Fungi</taxon>
        <taxon>Dikarya</taxon>
        <taxon>Ascomycota</taxon>
        <taxon>Pezizomycotina</taxon>
        <taxon>Sordariomycetes</taxon>
        <taxon>Sordariomycetidae</taxon>
        <taxon>Sordariales</taxon>
        <taxon>Chaetomiaceae</taxon>
        <taxon>Parachaetomium</taxon>
    </lineage>
</organism>
<dbReference type="Pfam" id="PF06090">
    <property type="entry name" value="Ins_P5_2-kin"/>
    <property type="match status" value="1"/>
</dbReference>
<name>A0AAN6P903_9PEZI</name>
<protein>
    <recommendedName>
        <fullName evidence="4 9">Inositol-pentakisphosphate 2-kinase</fullName>
        <ecNumber evidence="3 9">2.7.1.158</ecNumber>
    </recommendedName>
</protein>
<feature type="region of interest" description="Disordered" evidence="10">
    <location>
        <begin position="175"/>
        <end position="194"/>
    </location>
</feature>
<comment type="catalytic activity">
    <reaction evidence="9">
        <text>1D-myo-inositol 1,3,4,5,6-pentakisphosphate + ATP = 1D-myo-inositol hexakisphosphate + ADP + H(+)</text>
        <dbReference type="Rhea" id="RHEA:20313"/>
        <dbReference type="ChEBI" id="CHEBI:15378"/>
        <dbReference type="ChEBI" id="CHEBI:30616"/>
        <dbReference type="ChEBI" id="CHEBI:57733"/>
        <dbReference type="ChEBI" id="CHEBI:58130"/>
        <dbReference type="ChEBI" id="CHEBI:456216"/>
        <dbReference type="EC" id="2.7.1.158"/>
    </reaction>
</comment>
<keyword evidence="12" id="KW-1185">Reference proteome</keyword>
<feature type="compositionally biased region" description="Basic residues" evidence="10">
    <location>
        <begin position="175"/>
        <end position="188"/>
    </location>
</feature>
<comment type="caution">
    <text evidence="11">The sequence shown here is derived from an EMBL/GenBank/DDBJ whole genome shotgun (WGS) entry which is preliminary data.</text>
</comment>
<evidence type="ECO:0000256" key="1">
    <source>
        <dbReference type="ARBA" id="ARBA00003979"/>
    </source>
</evidence>
<evidence type="ECO:0000256" key="2">
    <source>
        <dbReference type="ARBA" id="ARBA00008305"/>
    </source>
</evidence>
<evidence type="ECO:0000313" key="11">
    <source>
        <dbReference type="EMBL" id="KAK4032558.1"/>
    </source>
</evidence>
<evidence type="ECO:0000256" key="7">
    <source>
        <dbReference type="ARBA" id="ARBA00022777"/>
    </source>
</evidence>
<comment type="domain">
    <text evidence="9">The EXKPK motif is conserved in inositol-pentakisphosphate 2-kinases of both family 1 and 2.</text>
</comment>
<reference evidence="12" key="1">
    <citation type="journal article" date="2023" name="Mol. Phylogenet. Evol.">
        <title>Genome-scale phylogeny and comparative genomics of the fungal order Sordariales.</title>
        <authorList>
            <person name="Hensen N."/>
            <person name="Bonometti L."/>
            <person name="Westerberg I."/>
            <person name="Brannstrom I.O."/>
            <person name="Guillou S."/>
            <person name="Cros-Aarteil S."/>
            <person name="Calhoun S."/>
            <person name="Haridas S."/>
            <person name="Kuo A."/>
            <person name="Mondo S."/>
            <person name="Pangilinan J."/>
            <person name="Riley R."/>
            <person name="LaButti K."/>
            <person name="Andreopoulos B."/>
            <person name="Lipzen A."/>
            <person name="Chen C."/>
            <person name="Yan M."/>
            <person name="Daum C."/>
            <person name="Ng V."/>
            <person name="Clum A."/>
            <person name="Steindorff A."/>
            <person name="Ohm R.A."/>
            <person name="Martin F."/>
            <person name="Silar P."/>
            <person name="Natvig D.O."/>
            <person name="Lalanne C."/>
            <person name="Gautier V."/>
            <person name="Ament-Velasquez S.L."/>
            <person name="Kruys A."/>
            <person name="Hutchinson M.I."/>
            <person name="Powell A.J."/>
            <person name="Barry K."/>
            <person name="Miller A.N."/>
            <person name="Grigoriev I.V."/>
            <person name="Debuchy R."/>
            <person name="Gladieux P."/>
            <person name="Hiltunen Thoren M."/>
            <person name="Johannesson H."/>
        </authorList>
    </citation>
    <scope>NUCLEOTIDE SEQUENCE [LARGE SCALE GENOMIC DNA]</scope>
    <source>
        <strain evidence="12">CBS 284.82</strain>
    </source>
</reference>
<evidence type="ECO:0000313" key="12">
    <source>
        <dbReference type="Proteomes" id="UP001303115"/>
    </source>
</evidence>
<evidence type="ECO:0000256" key="8">
    <source>
        <dbReference type="ARBA" id="ARBA00022840"/>
    </source>
</evidence>
<comment type="function">
    <text evidence="9">Phosphorylates Ins(1,3,4,5,6)P5 at position 2 to form Ins(1,2,3,4,5,6)P6 (InsP6 or phytate).</text>
</comment>
<evidence type="ECO:0000256" key="4">
    <source>
        <dbReference type="ARBA" id="ARBA00014846"/>
    </source>
</evidence>
<keyword evidence="7 9" id="KW-0418">Kinase</keyword>
<evidence type="ECO:0000256" key="5">
    <source>
        <dbReference type="ARBA" id="ARBA00022679"/>
    </source>
</evidence>
<dbReference type="EMBL" id="MU854596">
    <property type="protein sequence ID" value="KAK4032558.1"/>
    <property type="molecule type" value="Genomic_DNA"/>
</dbReference>
<keyword evidence="8 9" id="KW-0067">ATP-binding</keyword>
<comment type="similarity">
    <text evidence="2">Belongs to the IPK1 type 1 family.</text>
</comment>
<dbReference type="GO" id="GO:0005634">
    <property type="term" value="C:nucleus"/>
    <property type="evidence" value="ECO:0007669"/>
    <property type="project" value="TreeGrafter"/>
</dbReference>
<dbReference type="PANTHER" id="PTHR14456">
    <property type="entry name" value="INOSITOL POLYPHOSPHATE KINASE 1"/>
    <property type="match status" value="1"/>
</dbReference>
<evidence type="ECO:0000256" key="6">
    <source>
        <dbReference type="ARBA" id="ARBA00022741"/>
    </source>
</evidence>
<dbReference type="GO" id="GO:0032958">
    <property type="term" value="P:inositol phosphate biosynthetic process"/>
    <property type="evidence" value="ECO:0007669"/>
    <property type="project" value="TreeGrafter"/>
</dbReference>
<dbReference type="Proteomes" id="UP001303115">
    <property type="component" value="Unassembled WGS sequence"/>
</dbReference>
<keyword evidence="6 9" id="KW-0547">Nucleotide-binding</keyword>
<comment type="function">
    <text evidence="1">Has kinase activity and phosphorylates inositol-1,3,4,5,6-pentakisphosphate (Ins(1,3,4,5,6)P5) to produce 1,2,3,4,5,6-hexakisphosphate (InsP6), also known as phytate.</text>
</comment>
<accession>A0AAN6P903</accession>
<dbReference type="AlphaFoldDB" id="A0AAN6P903"/>
<evidence type="ECO:0000256" key="3">
    <source>
        <dbReference type="ARBA" id="ARBA00012023"/>
    </source>
</evidence>
<dbReference type="GO" id="GO:0035299">
    <property type="term" value="F:inositol-1,3,4,5,6-pentakisphosphate 2-kinase activity"/>
    <property type="evidence" value="ECO:0007669"/>
    <property type="project" value="UniProtKB-EC"/>
</dbReference>
<dbReference type="PANTHER" id="PTHR14456:SF2">
    <property type="entry name" value="INOSITOL-PENTAKISPHOSPHATE 2-KINASE"/>
    <property type="match status" value="1"/>
</dbReference>
<keyword evidence="5 9" id="KW-0808">Transferase</keyword>
<dbReference type="EC" id="2.7.1.158" evidence="3 9"/>